<evidence type="ECO:0000313" key="2">
    <source>
        <dbReference type="EMBL" id="PND39542.1"/>
    </source>
</evidence>
<evidence type="ECO:0000313" key="3">
    <source>
        <dbReference type="Proteomes" id="UP000235916"/>
    </source>
</evidence>
<keyword evidence="3" id="KW-1185">Reference proteome</keyword>
<comment type="caution">
    <text evidence="2">The sequence shown here is derived from an EMBL/GenBank/DDBJ whole genome shotgun (WGS) entry which is preliminary data.</text>
</comment>
<proteinExistence type="predicted"/>
<dbReference type="Proteomes" id="UP000235916">
    <property type="component" value="Unassembled WGS sequence"/>
</dbReference>
<evidence type="ECO:0000259" key="1">
    <source>
        <dbReference type="Pfam" id="PF07589"/>
    </source>
</evidence>
<reference evidence="2 3" key="1">
    <citation type="submission" date="2018-01" db="EMBL/GenBank/DDBJ databases">
        <title>Draft genome sequence of Paucibacter aquatile CR182 isolated from freshwater of the Nakdong River.</title>
        <authorList>
            <person name="Choi A."/>
            <person name="Chung E.J."/>
        </authorList>
    </citation>
    <scope>NUCLEOTIDE SEQUENCE [LARGE SCALE GENOMIC DNA]</scope>
    <source>
        <strain evidence="2 3">CR182</strain>
    </source>
</reference>
<organism evidence="2 3">
    <name type="scientific">Kinneretia aquatilis</name>
    <dbReference type="NCBI Taxonomy" id="2070761"/>
    <lineage>
        <taxon>Bacteria</taxon>
        <taxon>Pseudomonadati</taxon>
        <taxon>Pseudomonadota</taxon>
        <taxon>Betaproteobacteria</taxon>
        <taxon>Burkholderiales</taxon>
        <taxon>Sphaerotilaceae</taxon>
        <taxon>Roseateles</taxon>
    </lineage>
</organism>
<dbReference type="InterPro" id="IPR013424">
    <property type="entry name" value="Ice-binding_C"/>
</dbReference>
<dbReference type="AlphaFoldDB" id="A0A2N8L1I2"/>
<dbReference type="EMBL" id="POSP01000003">
    <property type="protein sequence ID" value="PND39542.1"/>
    <property type="molecule type" value="Genomic_DNA"/>
</dbReference>
<dbReference type="Pfam" id="PF07589">
    <property type="entry name" value="PEP-CTERM"/>
    <property type="match status" value="1"/>
</dbReference>
<gene>
    <name evidence="2" type="ORF">C1O66_03980</name>
</gene>
<protein>
    <recommendedName>
        <fullName evidence="1">Ice-binding protein C-terminal domain-containing protein</fullName>
    </recommendedName>
</protein>
<sequence length="129" mass="12699">MDCASSYANDANFNVSLGMIGAGESFTLDYDIIATVSGDLASDGGGGYGDCPTLAAKGDGPVALWECGGGGAGSATARSGDPFSWGNPANFHIGPTANIPEPSSLALLGLSLAGLAATSRRKKGGQAQD</sequence>
<dbReference type="NCBIfam" id="TIGR02595">
    <property type="entry name" value="PEP_CTERM"/>
    <property type="match status" value="1"/>
</dbReference>
<feature type="domain" description="Ice-binding protein C-terminal" evidence="1">
    <location>
        <begin position="99"/>
        <end position="121"/>
    </location>
</feature>
<accession>A0A2N8L1I2</accession>
<name>A0A2N8L1I2_9BURK</name>